<evidence type="ECO:0000256" key="1">
    <source>
        <dbReference type="ARBA" id="ARBA00009743"/>
    </source>
</evidence>
<accession>A0A9D2NE29</accession>
<evidence type="ECO:0008006" key="6">
    <source>
        <dbReference type="Google" id="ProtNLM"/>
    </source>
</evidence>
<keyword evidence="3" id="KW-0326">Glycosidase</keyword>
<dbReference type="InterPro" id="IPR002241">
    <property type="entry name" value="Glyco_hydro_27"/>
</dbReference>
<evidence type="ECO:0000256" key="2">
    <source>
        <dbReference type="ARBA" id="ARBA00022801"/>
    </source>
</evidence>
<organism evidence="4 5">
    <name type="scientific">Candidatus Eisenbergiella merdavium</name>
    <dbReference type="NCBI Taxonomy" id="2838551"/>
    <lineage>
        <taxon>Bacteria</taxon>
        <taxon>Bacillati</taxon>
        <taxon>Bacillota</taxon>
        <taxon>Clostridia</taxon>
        <taxon>Lachnospirales</taxon>
        <taxon>Lachnospiraceae</taxon>
        <taxon>Eisenbergiella</taxon>
    </lineage>
</organism>
<dbReference type="InterPro" id="IPR017853">
    <property type="entry name" value="GH"/>
</dbReference>
<dbReference type="GO" id="GO:0004553">
    <property type="term" value="F:hydrolase activity, hydrolyzing O-glycosyl compounds"/>
    <property type="evidence" value="ECO:0007669"/>
    <property type="project" value="InterPro"/>
</dbReference>
<comment type="caution">
    <text evidence="4">The sequence shown here is derived from an EMBL/GenBank/DDBJ whole genome shotgun (WGS) entry which is preliminary data.</text>
</comment>
<dbReference type="GO" id="GO:0005975">
    <property type="term" value="P:carbohydrate metabolic process"/>
    <property type="evidence" value="ECO:0007669"/>
    <property type="project" value="InterPro"/>
</dbReference>
<dbReference type="Gene3D" id="3.20.20.70">
    <property type="entry name" value="Aldolase class I"/>
    <property type="match status" value="1"/>
</dbReference>
<dbReference type="EMBL" id="DWWS01000018">
    <property type="protein sequence ID" value="HJC23000.1"/>
    <property type="molecule type" value="Genomic_DNA"/>
</dbReference>
<proteinExistence type="inferred from homology"/>
<gene>
    <name evidence="4" type="ORF">H9761_04765</name>
</gene>
<dbReference type="Gene3D" id="2.60.40.1180">
    <property type="entry name" value="Golgi alpha-mannosidase II"/>
    <property type="match status" value="1"/>
</dbReference>
<dbReference type="SUPFAM" id="SSF51011">
    <property type="entry name" value="Glycosyl hydrolase domain"/>
    <property type="match status" value="1"/>
</dbReference>
<dbReference type="PANTHER" id="PTHR11452:SF75">
    <property type="entry name" value="ALPHA-GALACTOSIDASE MEL1"/>
    <property type="match status" value="1"/>
</dbReference>
<sequence length="643" mass="71917">MTGWIYTGNGFWELEAGEKRILKAYARAESADGRYVDTRTARLEGQTLENGLLALRFLGEEGLVLTERLGVTDEGIAWADCTLQEADGTEAASRLLTPLVFCAPDAKEGHRAPAVWKDLWLRMLCVPYDNTMWLRYEALPLKSGRRSYDLTVLYSESSREGILVGALDFDRWKNGIVCSATDANTLEARCGMADEGTHDTQPHGVLRGTEVSSSRFGILYGADYRKLLEAYGDFLSSERPPLKWEHGVPFGFNSWAGLAFRLNEARYEGSAEFLRTELMNGGYENQGTTYANLDAGWNVMAPERLAAQAQRLHQAGQKAGIYDAPFAFFGKDTQEEIPGVPGHSYGEILLRDEKGRLLPRVDGAIPYDVTHPLWEEMTRYKFNRFVEWNYDYVKVDFMTHGGMEGCRYDKTVSTGRQAINRAYAFLDALLDEGRIGRPFFISLSIAPIFPYGYGHARRVSCDAFGTAQDVEYELNSHTYGWWLSGRLYQYNDPDHIVLYKSFGMEKASTEGEARARYTTAVIGGTVMMLSDDYELLEAGERTRKLACNPAVNRIAASQTAFLPAESAADSASTAYSAVIDGKACVALFHWKPEKETVVLDAARAGLKEDAEYTDLWSGRSFQTENGRISWEIEGCDALLLQER</sequence>
<dbReference type="AlphaFoldDB" id="A0A9D2NE29"/>
<comment type="similarity">
    <text evidence="1">Belongs to the glycosyl hydrolase 27 family.</text>
</comment>
<dbReference type="InterPro" id="IPR013785">
    <property type="entry name" value="Aldolase_TIM"/>
</dbReference>
<reference evidence="4" key="1">
    <citation type="journal article" date="2021" name="PeerJ">
        <title>Extensive microbial diversity within the chicken gut microbiome revealed by metagenomics and culture.</title>
        <authorList>
            <person name="Gilroy R."/>
            <person name="Ravi A."/>
            <person name="Getino M."/>
            <person name="Pursley I."/>
            <person name="Horton D.L."/>
            <person name="Alikhan N.F."/>
            <person name="Baker D."/>
            <person name="Gharbi K."/>
            <person name="Hall N."/>
            <person name="Watson M."/>
            <person name="Adriaenssens E.M."/>
            <person name="Foster-Nyarko E."/>
            <person name="Jarju S."/>
            <person name="Secka A."/>
            <person name="Antonio M."/>
            <person name="Oren A."/>
            <person name="Chaudhuri R.R."/>
            <person name="La Ragione R."/>
            <person name="Hildebrand F."/>
            <person name="Pallen M.J."/>
        </authorList>
    </citation>
    <scope>NUCLEOTIDE SEQUENCE</scope>
    <source>
        <strain evidence="4">USAMLcec2-132</strain>
    </source>
</reference>
<dbReference type="Proteomes" id="UP000823891">
    <property type="component" value="Unassembled WGS sequence"/>
</dbReference>
<dbReference type="InterPro" id="IPR013780">
    <property type="entry name" value="Glyco_hydro_b"/>
</dbReference>
<dbReference type="PANTHER" id="PTHR11452">
    <property type="entry name" value="ALPHA-GALACTOSIDASE/ALPHA-N-ACETYLGALACTOSAMINIDASE"/>
    <property type="match status" value="1"/>
</dbReference>
<evidence type="ECO:0000256" key="3">
    <source>
        <dbReference type="ARBA" id="ARBA00023295"/>
    </source>
</evidence>
<name>A0A9D2NE29_9FIRM</name>
<keyword evidence="2" id="KW-0378">Hydrolase</keyword>
<evidence type="ECO:0000313" key="4">
    <source>
        <dbReference type="EMBL" id="HJC23000.1"/>
    </source>
</evidence>
<protein>
    <recommendedName>
        <fullName evidence="6">Alpha-galactosidase</fullName>
    </recommendedName>
</protein>
<evidence type="ECO:0000313" key="5">
    <source>
        <dbReference type="Proteomes" id="UP000823891"/>
    </source>
</evidence>
<reference evidence="4" key="2">
    <citation type="submission" date="2021-04" db="EMBL/GenBank/DDBJ databases">
        <authorList>
            <person name="Gilroy R."/>
        </authorList>
    </citation>
    <scope>NUCLEOTIDE SEQUENCE</scope>
    <source>
        <strain evidence="4">USAMLcec2-132</strain>
    </source>
</reference>
<dbReference type="SUPFAM" id="SSF51445">
    <property type="entry name" value="(Trans)glycosidases"/>
    <property type="match status" value="1"/>
</dbReference>